<dbReference type="InterPro" id="IPR011491">
    <property type="entry name" value="FlgE_D2"/>
</dbReference>
<evidence type="ECO:0000256" key="4">
    <source>
        <dbReference type="ARBA" id="ARBA00023143"/>
    </source>
</evidence>
<dbReference type="GO" id="GO:0005829">
    <property type="term" value="C:cytosol"/>
    <property type="evidence" value="ECO:0007669"/>
    <property type="project" value="TreeGrafter"/>
</dbReference>
<dbReference type="InterPro" id="IPR019776">
    <property type="entry name" value="Flagellar_basal_body_rod_CS"/>
</dbReference>
<evidence type="ECO:0000256" key="1">
    <source>
        <dbReference type="ARBA" id="ARBA00004117"/>
    </source>
</evidence>
<dbReference type="InterPro" id="IPR020013">
    <property type="entry name" value="Flagellar_FlgE/F/G"/>
</dbReference>
<feature type="domain" description="Flagellar basal body rod protein N-terminal" evidence="6">
    <location>
        <begin position="4"/>
        <end position="34"/>
    </location>
</feature>
<dbReference type="Pfam" id="PF00460">
    <property type="entry name" value="Flg_bb_rod"/>
    <property type="match status" value="1"/>
</dbReference>
<organism evidence="10 11">
    <name type="scientific">Amphritea japonica ATCC BAA-1530</name>
    <dbReference type="NCBI Taxonomy" id="1278309"/>
    <lineage>
        <taxon>Bacteria</taxon>
        <taxon>Pseudomonadati</taxon>
        <taxon>Pseudomonadota</taxon>
        <taxon>Gammaproteobacteria</taxon>
        <taxon>Oceanospirillales</taxon>
        <taxon>Oceanospirillaceae</taxon>
        <taxon>Amphritea</taxon>
    </lineage>
</organism>
<comment type="function">
    <text evidence="5">A flexible structure which links the flagellar filament to the drive apparatus in the basal body.</text>
</comment>
<reference evidence="10 11" key="1">
    <citation type="journal article" date="2008" name="Int. J. Syst. Evol. Microbiol.">
        <title>Amphritea japonica sp. nov. and Amphritea balenae sp. nov., isolated from the sediment adjacent to sperm whale carcasses off Kagoshima, Japan.</title>
        <authorList>
            <person name="Miyazaki M."/>
            <person name="Nogi Y."/>
            <person name="Fujiwara Y."/>
            <person name="Kawato M."/>
            <person name="Nagahama T."/>
            <person name="Kubokawa K."/>
            <person name="Horikoshi K."/>
        </authorList>
    </citation>
    <scope>NUCLEOTIDE SEQUENCE [LARGE SCALE GENOMIC DNA]</scope>
    <source>
        <strain evidence="10 11">ATCC BAA-1530</strain>
    </source>
</reference>
<gene>
    <name evidence="10" type="ORF">AMJAP_0547</name>
</gene>
<evidence type="ECO:0000259" key="8">
    <source>
        <dbReference type="Pfam" id="PF07559"/>
    </source>
</evidence>
<dbReference type="Pfam" id="PF06429">
    <property type="entry name" value="Flg_bbr_C"/>
    <property type="match status" value="1"/>
</dbReference>
<dbReference type="Proteomes" id="UP000595663">
    <property type="component" value="Chromosome"/>
</dbReference>
<name>A0A7R6P9P5_9GAMM</name>
<feature type="domain" description="Flagellar hook protein FlgE/F/G-like D1" evidence="9">
    <location>
        <begin position="85"/>
        <end position="142"/>
    </location>
</feature>
<dbReference type="PANTHER" id="PTHR30435">
    <property type="entry name" value="FLAGELLAR PROTEIN"/>
    <property type="match status" value="1"/>
</dbReference>
<dbReference type="GO" id="GO:0071978">
    <property type="term" value="P:bacterial-type flagellum-dependent swarming motility"/>
    <property type="evidence" value="ECO:0007669"/>
    <property type="project" value="TreeGrafter"/>
</dbReference>
<dbReference type="GO" id="GO:0009425">
    <property type="term" value="C:bacterial-type flagellum basal body"/>
    <property type="evidence" value="ECO:0007669"/>
    <property type="project" value="UniProtKB-SubCell"/>
</dbReference>
<accession>A0A7R6P9P5</accession>
<sequence length="671" mass="70283">MAGFNTAITGLKAATTDLDVTGNNIANSSTVGFKASRTEFGDIYTSAVVGAGSSNVPGSGVTVTDIAQDFAAGTTEFTNSNLDLAIDGAGFFQLADDQGGLTYTRAGAFELDKDGFIVNKTGQYLRGYPVVNDIELPLGNLSVSEKESSPQATYTMDLSVNIDSRKDANELQSLYDKDIPGSYTYSTTMERIDALGDSSAIKYNYVEQRPVKETHTYDYAGAGAFQVSGVTLNTADFTGAGGTLDDAVLSTLQSADGRVFDVVLDQPSAGKIQVIFKSDSTQYGDLVTADGGVALTNEEVTELTAGEQHYFNFTGATSSTLFGGANAVLELSVSGVTISIDTGTSGITAQDIVNEVNAQRTTISNTNSNIESFSLDLSTGSPRMLVNYRAEGGDISNTTLAMQVLSGPINPFSGVAVPGGGTGTLTPDLAVDGDNSYEGTYRLYAYLLDPEDSEKDQLLVIGKNPDPGEAGSLPEKGPILMKFNDLDGNITEINGQTVTSTLAIPQLTVQGFNENDQILANNTDSQSVIKLDLTNTTQFASDSIKKSSAQNGYPKGDLIGVSFGLNGEMVASFSNGQNQTLGVVAVATFENQAGLQPVGDTQWAASLSSGNAIPNPPGTGLNGTLRSGALEQSNVDLSEQLVKLIEAQRNFQANSKTLETLNTVTQAILQI</sequence>
<dbReference type="InterPro" id="IPR053967">
    <property type="entry name" value="LlgE_F_G-like_D1"/>
</dbReference>
<evidence type="ECO:0000313" key="10">
    <source>
        <dbReference type="EMBL" id="BBB25146.1"/>
    </source>
</evidence>
<protein>
    <recommendedName>
        <fullName evidence="3 5">Flagellar hook protein FlgE</fullName>
    </recommendedName>
</protein>
<dbReference type="OrthoDB" id="8578401at2"/>
<keyword evidence="4 5" id="KW-0975">Bacterial flagellum</keyword>
<keyword evidence="10" id="KW-0969">Cilium</keyword>
<comment type="subcellular location">
    <subcellularLocation>
        <location evidence="1 5">Bacterial flagellum basal body</location>
    </subcellularLocation>
</comment>
<evidence type="ECO:0000313" key="11">
    <source>
        <dbReference type="Proteomes" id="UP000595663"/>
    </source>
</evidence>
<dbReference type="RefSeq" id="WP_019623002.1">
    <property type="nucleotide sequence ID" value="NZ_AP014545.1"/>
</dbReference>
<dbReference type="GO" id="GO:0009424">
    <property type="term" value="C:bacterial-type flagellum hook"/>
    <property type="evidence" value="ECO:0007669"/>
    <property type="project" value="TreeGrafter"/>
</dbReference>
<keyword evidence="10" id="KW-0966">Cell projection</keyword>
<feature type="domain" description="Flagellar basal-body/hook protein C-terminal" evidence="7">
    <location>
        <begin position="626"/>
        <end position="671"/>
    </location>
</feature>
<dbReference type="Pfam" id="PF22692">
    <property type="entry name" value="LlgE_F_G_D1"/>
    <property type="match status" value="1"/>
</dbReference>
<feature type="domain" description="Flagellar hook protein FlgE D2" evidence="8">
    <location>
        <begin position="438"/>
        <end position="553"/>
    </location>
</feature>
<dbReference type="EMBL" id="AP014545">
    <property type="protein sequence ID" value="BBB25146.1"/>
    <property type="molecule type" value="Genomic_DNA"/>
</dbReference>
<keyword evidence="10" id="KW-0282">Flagellum</keyword>
<dbReference type="PANTHER" id="PTHR30435:SF1">
    <property type="entry name" value="FLAGELLAR HOOK PROTEIN FLGE"/>
    <property type="match status" value="1"/>
</dbReference>
<comment type="similarity">
    <text evidence="2 5">Belongs to the flagella basal body rod proteins family.</text>
</comment>
<evidence type="ECO:0000259" key="6">
    <source>
        <dbReference type="Pfam" id="PF00460"/>
    </source>
</evidence>
<evidence type="ECO:0000259" key="9">
    <source>
        <dbReference type="Pfam" id="PF22692"/>
    </source>
</evidence>
<evidence type="ECO:0000256" key="5">
    <source>
        <dbReference type="RuleBase" id="RU362116"/>
    </source>
</evidence>
<dbReference type="SUPFAM" id="SSF117143">
    <property type="entry name" value="Flagellar hook protein flgE"/>
    <property type="match status" value="1"/>
</dbReference>
<dbReference type="AlphaFoldDB" id="A0A7R6P9P5"/>
<evidence type="ECO:0000259" key="7">
    <source>
        <dbReference type="Pfam" id="PF06429"/>
    </source>
</evidence>
<dbReference type="PROSITE" id="PS00588">
    <property type="entry name" value="FLAGELLA_BB_ROD"/>
    <property type="match status" value="1"/>
</dbReference>
<keyword evidence="11" id="KW-1185">Reference proteome</keyword>
<dbReference type="NCBIfam" id="TIGR03506">
    <property type="entry name" value="FlgEFG_subfam"/>
    <property type="match status" value="1"/>
</dbReference>
<dbReference type="InterPro" id="IPR037925">
    <property type="entry name" value="FlgE/F/G-like"/>
</dbReference>
<evidence type="ECO:0000256" key="3">
    <source>
        <dbReference type="ARBA" id="ARBA00019015"/>
    </source>
</evidence>
<proteinExistence type="inferred from homology"/>
<dbReference type="KEGG" id="ajp:AMJAP_0547"/>
<evidence type="ECO:0000256" key="2">
    <source>
        <dbReference type="ARBA" id="ARBA00009677"/>
    </source>
</evidence>
<dbReference type="InterPro" id="IPR001444">
    <property type="entry name" value="Flag_bb_rod_N"/>
</dbReference>
<dbReference type="Pfam" id="PF07559">
    <property type="entry name" value="FlgE_D2"/>
    <property type="match status" value="1"/>
</dbReference>
<dbReference type="InterPro" id="IPR010930">
    <property type="entry name" value="Flg_bb/hook_C_dom"/>
</dbReference>